<dbReference type="AlphaFoldDB" id="A0A1H6TPZ5"/>
<organism evidence="1 2">
    <name type="scientific">Paraburkholderia diazotrophica</name>
    <dbReference type="NCBI Taxonomy" id="667676"/>
    <lineage>
        <taxon>Bacteria</taxon>
        <taxon>Pseudomonadati</taxon>
        <taxon>Pseudomonadota</taxon>
        <taxon>Betaproteobacteria</taxon>
        <taxon>Burkholderiales</taxon>
        <taxon>Burkholderiaceae</taxon>
        <taxon>Paraburkholderia</taxon>
    </lineage>
</organism>
<proteinExistence type="predicted"/>
<keyword evidence="2" id="KW-1185">Reference proteome</keyword>
<reference evidence="2" key="1">
    <citation type="submission" date="2016-10" db="EMBL/GenBank/DDBJ databases">
        <authorList>
            <person name="Varghese N."/>
            <person name="Submissions S."/>
        </authorList>
    </citation>
    <scope>NUCLEOTIDE SEQUENCE [LARGE SCALE GENOMIC DNA]</scope>
    <source>
        <strain evidence="2">LMG 26031</strain>
    </source>
</reference>
<evidence type="ECO:0000313" key="2">
    <source>
        <dbReference type="Proteomes" id="UP000198866"/>
    </source>
</evidence>
<name>A0A1H6TPZ5_9BURK</name>
<evidence type="ECO:0000313" key="1">
    <source>
        <dbReference type="EMBL" id="SEI77802.1"/>
    </source>
</evidence>
<accession>A0A1H6TPZ5</accession>
<sequence length="47" mass="5050">MSRAGTQVHGAGEASNKGAGNAHEIACCRMNYGDVEGPWVEVKDWRC</sequence>
<dbReference type="STRING" id="667676.SAMN05192539_100476"/>
<protein>
    <submittedName>
        <fullName evidence="1">Uncharacterized protein</fullName>
    </submittedName>
</protein>
<dbReference type="Proteomes" id="UP000198866">
    <property type="component" value="Unassembled WGS sequence"/>
</dbReference>
<gene>
    <name evidence="1" type="ORF">SAMN05192539_100476</name>
</gene>
<dbReference type="EMBL" id="FNYE01000004">
    <property type="protein sequence ID" value="SEI77802.1"/>
    <property type="molecule type" value="Genomic_DNA"/>
</dbReference>